<accession>A0ABU2CVF2</accession>
<evidence type="ECO:0000256" key="1">
    <source>
        <dbReference type="ARBA" id="ARBA00022801"/>
    </source>
</evidence>
<gene>
    <name evidence="3" type="ORF">J2S48_004839</name>
</gene>
<dbReference type="Proteomes" id="UP001183585">
    <property type="component" value="Unassembled WGS sequence"/>
</dbReference>
<sequence length="733" mass="79285">MTVTLPGLEDSTELRIEWGNDVLRVAIAHGPHTAPRLVALWHVAEERPDLAGLRRSALPVLEVTVLGDGRSGTSGKRHVDGAAAQRMRLVGLDETAEEGTAGKAAPVRRLLLHLADAESGLRATVHYELADTVPVLRTWAELSADHELVLDHVTTGVVSGLGHAARWETELAVWEAANPWSGEFRWHRSTLAERGLYDVGMVRFGQVGSKNRISLTSTGAWSTSEHLPMGLVEDTRTGRLLAWQVETSGAWHTELGDRYGDVYLAAMGPTAHEHQWAGRLDAGTGFSSAPVSLAIVPGAAAGPAATLDAVAAALTAHRRRTRRPHPDHDTLPVVYNDFLNTLMSDPTTERELPLIEAAADLGAEYYVIDAGWYDDEHGGWWDSVGQWEPSTTRFPDGGLGGLIDRIRAHGMRPGLWLEPEVVGVRSPVARTLPDAAFFQRHGHRVAEWGRYQLDLRHPAARAHLDTVVDRLVTTFGLAYLKLDHNVDIGPGTDAGTGEAPGTGLLEHGRAFLDWAGAVMDRHPGLVIEACAAGGSRTDAATGRVFPVQSVTDQQDYLATPPVAAAAPLALPPEQTGIWACVDGTMDREQLAFSLVTALLARVHLTGRVDTLDTDQRAVVREALAVYRDLRSAVGRSVPVWPLGLPGWRDPWIVQGARDGDHLYLAVWRRGDTDDGAPDTLRVPLPGRVTDEVVEVLYPRWGGESVAVVDDGGALELKLPALTSARLLRVRVTS</sequence>
<evidence type="ECO:0000313" key="4">
    <source>
        <dbReference type="Proteomes" id="UP001183585"/>
    </source>
</evidence>
<comment type="caution">
    <text evidence="3">The sequence shown here is derived from an EMBL/GenBank/DDBJ whole genome shotgun (WGS) entry which is preliminary data.</text>
</comment>
<keyword evidence="1 3" id="KW-0378">Hydrolase</keyword>
<dbReference type="InterPro" id="IPR017853">
    <property type="entry name" value="GH"/>
</dbReference>
<dbReference type="CDD" id="cd14791">
    <property type="entry name" value="GH36"/>
    <property type="match status" value="1"/>
</dbReference>
<organism evidence="3 4">
    <name type="scientific">Promicromonospora iranensis</name>
    <dbReference type="NCBI Taxonomy" id="1105144"/>
    <lineage>
        <taxon>Bacteria</taxon>
        <taxon>Bacillati</taxon>
        <taxon>Actinomycetota</taxon>
        <taxon>Actinomycetes</taxon>
        <taxon>Micrococcales</taxon>
        <taxon>Promicromonosporaceae</taxon>
        <taxon>Promicromonospora</taxon>
    </lineage>
</organism>
<protein>
    <submittedName>
        <fullName evidence="3">Alpha-galactosidase</fullName>
        <ecNumber evidence="3">3.2.1.22</ecNumber>
    </submittedName>
</protein>
<dbReference type="SUPFAM" id="SSF51445">
    <property type="entry name" value="(Trans)glycosidases"/>
    <property type="match status" value="1"/>
</dbReference>
<dbReference type="PANTHER" id="PTHR43053:SF3">
    <property type="entry name" value="ALPHA-GALACTOSIDASE C-RELATED"/>
    <property type="match status" value="1"/>
</dbReference>
<dbReference type="Gene3D" id="2.70.98.60">
    <property type="entry name" value="alpha-galactosidase from lactobacil brevis"/>
    <property type="match status" value="1"/>
</dbReference>
<keyword evidence="4" id="KW-1185">Reference proteome</keyword>
<reference evidence="3 4" key="1">
    <citation type="submission" date="2023-07" db="EMBL/GenBank/DDBJ databases">
        <title>Sequencing the genomes of 1000 actinobacteria strains.</title>
        <authorList>
            <person name="Klenk H.-P."/>
        </authorList>
    </citation>
    <scope>NUCLEOTIDE SEQUENCE [LARGE SCALE GENOMIC DNA]</scope>
    <source>
        <strain evidence="3 4">DSM 45554</strain>
    </source>
</reference>
<dbReference type="InterPro" id="IPR002252">
    <property type="entry name" value="Glyco_hydro_36"/>
</dbReference>
<dbReference type="InterPro" id="IPR050985">
    <property type="entry name" value="Alpha-glycosidase_related"/>
</dbReference>
<name>A0ABU2CVF2_9MICO</name>
<dbReference type="InterPro" id="IPR013785">
    <property type="entry name" value="Aldolase_TIM"/>
</dbReference>
<keyword evidence="2 3" id="KW-0326">Glycosidase</keyword>
<evidence type="ECO:0000313" key="3">
    <source>
        <dbReference type="EMBL" id="MDR7385324.1"/>
    </source>
</evidence>
<dbReference type="PANTHER" id="PTHR43053">
    <property type="entry name" value="GLYCOSIDASE FAMILY 31"/>
    <property type="match status" value="1"/>
</dbReference>
<proteinExistence type="predicted"/>
<keyword evidence="3" id="KW-0413">Isomerase</keyword>
<dbReference type="Pfam" id="PF02065">
    <property type="entry name" value="Melibiase"/>
    <property type="match status" value="1"/>
</dbReference>
<dbReference type="InterPro" id="IPR038417">
    <property type="entry name" value="Alpga-gal_N_sf"/>
</dbReference>
<dbReference type="RefSeq" id="WP_274995247.1">
    <property type="nucleotide sequence ID" value="NZ_JAJQQP010000009.1"/>
</dbReference>
<dbReference type="GO" id="GO:0004557">
    <property type="term" value="F:alpha-galactosidase activity"/>
    <property type="evidence" value="ECO:0007669"/>
    <property type="project" value="UniProtKB-EC"/>
</dbReference>
<dbReference type="GO" id="GO:0016853">
    <property type="term" value="F:isomerase activity"/>
    <property type="evidence" value="ECO:0007669"/>
    <property type="project" value="UniProtKB-KW"/>
</dbReference>
<evidence type="ECO:0000256" key="2">
    <source>
        <dbReference type="ARBA" id="ARBA00023295"/>
    </source>
</evidence>
<dbReference type="EMBL" id="JAVDYE010000001">
    <property type="protein sequence ID" value="MDR7385324.1"/>
    <property type="molecule type" value="Genomic_DNA"/>
</dbReference>
<dbReference type="Gene3D" id="3.20.20.70">
    <property type="entry name" value="Aldolase class I"/>
    <property type="match status" value="1"/>
</dbReference>
<dbReference type="EC" id="3.2.1.22" evidence="3"/>